<evidence type="ECO:0000313" key="2">
    <source>
        <dbReference type="EMBL" id="CAB4814898.1"/>
    </source>
</evidence>
<feature type="region of interest" description="Disordered" evidence="1">
    <location>
        <begin position="124"/>
        <end position="145"/>
    </location>
</feature>
<reference evidence="2" key="1">
    <citation type="submission" date="2020-05" db="EMBL/GenBank/DDBJ databases">
        <authorList>
            <person name="Chiriac C."/>
            <person name="Salcher M."/>
            <person name="Ghai R."/>
            <person name="Kavagutti S V."/>
        </authorList>
    </citation>
    <scope>NUCLEOTIDE SEQUENCE</scope>
</reference>
<dbReference type="EMBL" id="CAFAAJ010000134">
    <property type="protein sequence ID" value="CAB4814898.1"/>
    <property type="molecule type" value="Genomic_DNA"/>
</dbReference>
<dbReference type="AlphaFoldDB" id="A0A6J6Z6V1"/>
<name>A0A6J6Z6V1_9ZZZZ</name>
<organism evidence="2">
    <name type="scientific">freshwater metagenome</name>
    <dbReference type="NCBI Taxonomy" id="449393"/>
    <lineage>
        <taxon>unclassified sequences</taxon>
        <taxon>metagenomes</taxon>
        <taxon>ecological metagenomes</taxon>
    </lineage>
</organism>
<evidence type="ECO:0000256" key="1">
    <source>
        <dbReference type="SAM" id="MobiDB-lite"/>
    </source>
</evidence>
<accession>A0A6J6Z6V1</accession>
<sequence>MPAPRHCGGAFEHLRDRLGKARLIVAVRPAAGKEEPDTETVRRLQHCVVVGTTGVEVLMIDHRGSSGAEVLDDAHRRCSSDLRRGHHRRRRPDVVAQPVEQRLVVPETPEQGLEQMGVPVHHAGHHGATPGSDHLIGRPCRRRGLPGANSHDLVTHHMNPPARMNSAHVIGRDDGSVLDGERTGHGVQPPKASTTERMSSIIGNRIGQVTPASMYSATFSRHS</sequence>
<gene>
    <name evidence="2" type="ORF">UFOPK3001_01818</name>
</gene>
<proteinExistence type="predicted"/>
<protein>
    <submittedName>
        <fullName evidence="2">Unannotated protein</fullName>
    </submittedName>
</protein>